<dbReference type="GO" id="GO:0051607">
    <property type="term" value="P:defense response to virus"/>
    <property type="evidence" value="ECO:0007669"/>
    <property type="project" value="UniProtKB-UniRule"/>
</dbReference>
<dbReference type="PANTHER" id="PTHR34353">
    <property type="entry name" value="CRISPR-ASSOCIATED ENDONUCLEASE CAS1 1"/>
    <property type="match status" value="1"/>
</dbReference>
<dbReference type="Gene3D" id="1.20.120.920">
    <property type="entry name" value="CRISPR-associated endonuclease Cas1, C-terminal domain"/>
    <property type="match status" value="1"/>
</dbReference>
<proteinExistence type="inferred from homology"/>
<dbReference type="GO" id="GO:0043571">
    <property type="term" value="P:maintenance of CRISPR repeat elements"/>
    <property type="evidence" value="ECO:0007669"/>
    <property type="project" value="UniProtKB-UniRule"/>
</dbReference>
<dbReference type="Proteomes" id="UP000004508">
    <property type="component" value="Unassembled WGS sequence"/>
</dbReference>
<dbReference type="InterPro" id="IPR042206">
    <property type="entry name" value="CRISPR-assoc_Cas1_C"/>
</dbReference>
<dbReference type="NCBIfam" id="TIGR04093">
    <property type="entry name" value="cas1_CYANO"/>
    <property type="match status" value="1"/>
</dbReference>
<evidence type="ECO:0000256" key="4">
    <source>
        <dbReference type="ARBA" id="ARBA00022801"/>
    </source>
</evidence>
<evidence type="ECO:0000256" key="2">
    <source>
        <dbReference type="ARBA" id="ARBA00022723"/>
    </source>
</evidence>
<dbReference type="InterPro" id="IPR050646">
    <property type="entry name" value="Cas1"/>
</dbReference>
<evidence type="ECO:0000256" key="6">
    <source>
        <dbReference type="ARBA" id="ARBA00023118"/>
    </source>
</evidence>
<keyword evidence="12" id="KW-1185">Reference proteome</keyword>
<dbReference type="OrthoDB" id="9803119at2"/>
<dbReference type="GO" id="GO:0003677">
    <property type="term" value="F:DNA binding"/>
    <property type="evidence" value="ECO:0007669"/>
    <property type="project" value="UniProtKB-KW"/>
</dbReference>
<protein>
    <recommendedName>
        <fullName evidence="10">CRISPR-associated endonuclease Cas1</fullName>
        <ecNumber evidence="10">3.1.-.-</ecNumber>
    </recommendedName>
</protein>
<evidence type="ECO:0000256" key="9">
    <source>
        <dbReference type="ARBA" id="ARBA00038592"/>
    </source>
</evidence>
<sequence length="364" mass="41816">MPTLYLTEDRALVRRDTEDCLLVQIPEQRNPEGETLVAACKRRIPLIKVENVVVMGEVTLTSSALHMLLEKNIEIHFLNRLGQFKGRLSPELTKNSLLRMAQHRAHNEPQQRAEIARRFVVGKLSNQRTMLRRQQRRQSTDTFIISIDRMSDIIQKLLLLSPEEEIAPTRVSGDNGISGTQLESILGFEGAGSALYFHCFSDMLVEPESWSFHGRVKRPPTDPVNALLSYGYALLTSQVSSAVQQVGFDPYIGYLHSSFYGRPALALDIMEEFRPIIVDSVVLSLLNRHMLTPKDFQEELGTYRLKKEPRKLFLTKFEERLNEEITHPIFGYKTKYRRCIELQARLLAKYLTGEIKEYPALTIR</sequence>
<evidence type="ECO:0000256" key="8">
    <source>
        <dbReference type="ARBA" id="ARBA00023211"/>
    </source>
</evidence>
<dbReference type="PANTHER" id="PTHR34353:SF2">
    <property type="entry name" value="CRISPR-ASSOCIATED ENDONUCLEASE CAS1 1"/>
    <property type="match status" value="1"/>
</dbReference>
<dbReference type="GO" id="GO:0016787">
    <property type="term" value="F:hydrolase activity"/>
    <property type="evidence" value="ECO:0007669"/>
    <property type="project" value="UniProtKB-KW"/>
</dbReference>
<comment type="cofactor">
    <cofactor evidence="10">
        <name>Mg(2+)</name>
        <dbReference type="ChEBI" id="CHEBI:18420"/>
    </cofactor>
    <cofactor evidence="10">
        <name>Mn(2+)</name>
        <dbReference type="ChEBI" id="CHEBI:29035"/>
    </cofactor>
</comment>
<dbReference type="STRING" id="485913.Krac_11609"/>
<evidence type="ECO:0000256" key="3">
    <source>
        <dbReference type="ARBA" id="ARBA00022759"/>
    </source>
</evidence>
<dbReference type="EC" id="3.1.-.-" evidence="10"/>
<dbReference type="HAMAP" id="MF_01470">
    <property type="entry name" value="Cas1"/>
    <property type="match status" value="1"/>
</dbReference>
<keyword evidence="6 10" id="KW-0051">Antiviral defense</keyword>
<evidence type="ECO:0000313" key="12">
    <source>
        <dbReference type="Proteomes" id="UP000004508"/>
    </source>
</evidence>
<dbReference type="Gene3D" id="3.100.10.20">
    <property type="entry name" value="CRISPR-associated endonuclease Cas1, N-terminal domain"/>
    <property type="match status" value="1"/>
</dbReference>
<dbReference type="InterPro" id="IPR042211">
    <property type="entry name" value="CRISPR-assoc_Cas1_N"/>
</dbReference>
<evidence type="ECO:0000256" key="10">
    <source>
        <dbReference type="HAMAP-Rule" id="MF_01470"/>
    </source>
</evidence>
<dbReference type="InParanoid" id="D6TCJ6"/>
<dbReference type="RefSeq" id="WP_007907024.1">
    <property type="nucleotide sequence ID" value="NZ_ADVG01000001.1"/>
</dbReference>
<keyword evidence="4 10" id="KW-0378">Hydrolase</keyword>
<dbReference type="EMBL" id="ADVG01000001">
    <property type="protein sequence ID" value="EFH90013.1"/>
    <property type="molecule type" value="Genomic_DNA"/>
</dbReference>
<keyword evidence="2 10" id="KW-0479">Metal-binding</keyword>
<organism evidence="11 12">
    <name type="scientific">Ktedonobacter racemifer DSM 44963</name>
    <dbReference type="NCBI Taxonomy" id="485913"/>
    <lineage>
        <taxon>Bacteria</taxon>
        <taxon>Bacillati</taxon>
        <taxon>Chloroflexota</taxon>
        <taxon>Ktedonobacteria</taxon>
        <taxon>Ktedonobacterales</taxon>
        <taxon>Ktedonobacteraceae</taxon>
        <taxon>Ktedonobacter</taxon>
    </lineage>
</organism>
<evidence type="ECO:0000256" key="5">
    <source>
        <dbReference type="ARBA" id="ARBA00022842"/>
    </source>
</evidence>
<feature type="binding site" evidence="10">
    <location>
        <position position="256"/>
    </location>
    <ligand>
        <name>Mn(2+)</name>
        <dbReference type="ChEBI" id="CHEBI:29035"/>
    </ligand>
</feature>
<dbReference type="InterPro" id="IPR023843">
    <property type="entry name" value="CRISPR-assoc_Cas1_cyanobact"/>
</dbReference>
<keyword evidence="5 10" id="KW-0460">Magnesium</keyword>
<dbReference type="AlphaFoldDB" id="D6TCJ6"/>
<evidence type="ECO:0000313" key="11">
    <source>
        <dbReference type="EMBL" id="EFH90013.1"/>
    </source>
</evidence>
<keyword evidence="7 10" id="KW-0238">DNA-binding</keyword>
<keyword evidence="1 10" id="KW-0540">Nuclease</keyword>
<gene>
    <name evidence="10" type="primary">cas1</name>
    <name evidence="11" type="ORF">Krac_11609</name>
</gene>
<comment type="subunit">
    <text evidence="9 10">Homodimer, forms a heterotetramer with a Cas2 homodimer.</text>
</comment>
<dbReference type="eggNOG" id="COG1518">
    <property type="taxonomic scope" value="Bacteria"/>
</dbReference>
<feature type="binding site" evidence="10">
    <location>
        <position position="271"/>
    </location>
    <ligand>
        <name>Mn(2+)</name>
        <dbReference type="ChEBI" id="CHEBI:29035"/>
    </ligand>
</feature>
<dbReference type="GO" id="GO:0046872">
    <property type="term" value="F:metal ion binding"/>
    <property type="evidence" value="ECO:0007669"/>
    <property type="project" value="UniProtKB-UniRule"/>
</dbReference>
<keyword evidence="8 10" id="KW-0464">Manganese</keyword>
<dbReference type="Pfam" id="PF01867">
    <property type="entry name" value="Cas_Cas1"/>
    <property type="match status" value="1"/>
</dbReference>
<comment type="function">
    <text evidence="10">CRISPR (clustered regularly interspaced short palindromic repeat), is an adaptive immune system that provides protection against mobile genetic elements (viruses, transposable elements and conjugative plasmids). CRISPR clusters contain spacers, sequences complementary to antecedent mobile elements, and target invading nucleic acids. CRISPR clusters are transcribed and processed into CRISPR RNA (crRNA). Acts as a dsDNA endonuclease. Involved in the integration of spacer DNA into the CRISPR cassette.</text>
</comment>
<accession>D6TCJ6</accession>
<name>D6TCJ6_KTERA</name>
<comment type="similarity">
    <text evidence="10">Belongs to the CRISPR-associated endonuclease Cas1 family.</text>
</comment>
<reference evidence="11 12" key="1">
    <citation type="journal article" date="2011" name="Stand. Genomic Sci.">
        <title>Non-contiguous finished genome sequence and contextual data of the filamentous soil bacterium Ktedonobacter racemifer type strain (SOSP1-21).</title>
        <authorList>
            <person name="Chang Y.J."/>
            <person name="Land M."/>
            <person name="Hauser L."/>
            <person name="Chertkov O."/>
            <person name="Del Rio T.G."/>
            <person name="Nolan M."/>
            <person name="Copeland A."/>
            <person name="Tice H."/>
            <person name="Cheng J.F."/>
            <person name="Lucas S."/>
            <person name="Han C."/>
            <person name="Goodwin L."/>
            <person name="Pitluck S."/>
            <person name="Ivanova N."/>
            <person name="Ovchinikova G."/>
            <person name="Pati A."/>
            <person name="Chen A."/>
            <person name="Palaniappan K."/>
            <person name="Mavromatis K."/>
            <person name="Liolios K."/>
            <person name="Brettin T."/>
            <person name="Fiebig A."/>
            <person name="Rohde M."/>
            <person name="Abt B."/>
            <person name="Goker M."/>
            <person name="Detter J.C."/>
            <person name="Woyke T."/>
            <person name="Bristow J."/>
            <person name="Eisen J.A."/>
            <person name="Markowitz V."/>
            <person name="Hugenholtz P."/>
            <person name="Kyrpides N.C."/>
            <person name="Klenk H.P."/>
            <person name="Lapidus A."/>
        </authorList>
    </citation>
    <scope>NUCLEOTIDE SEQUENCE [LARGE SCALE GENOMIC DNA]</scope>
    <source>
        <strain evidence="12">DSM 44963</strain>
    </source>
</reference>
<dbReference type="GO" id="GO:0004520">
    <property type="term" value="F:DNA endonuclease activity"/>
    <property type="evidence" value="ECO:0007669"/>
    <property type="project" value="InterPro"/>
</dbReference>
<comment type="caution">
    <text evidence="11">The sequence shown here is derived from an EMBL/GenBank/DDBJ whole genome shotgun (WGS) entry which is preliminary data.</text>
</comment>
<evidence type="ECO:0000256" key="1">
    <source>
        <dbReference type="ARBA" id="ARBA00022722"/>
    </source>
</evidence>
<dbReference type="NCBIfam" id="TIGR00287">
    <property type="entry name" value="cas1"/>
    <property type="match status" value="1"/>
</dbReference>
<feature type="binding site" evidence="10">
    <location>
        <position position="189"/>
    </location>
    <ligand>
        <name>Mn(2+)</name>
        <dbReference type="ChEBI" id="CHEBI:29035"/>
    </ligand>
</feature>
<evidence type="ECO:0000256" key="7">
    <source>
        <dbReference type="ARBA" id="ARBA00023125"/>
    </source>
</evidence>
<dbReference type="CDD" id="cd09634">
    <property type="entry name" value="Cas1_I-II-III"/>
    <property type="match status" value="1"/>
</dbReference>
<keyword evidence="3 10" id="KW-0255">Endonuclease</keyword>
<dbReference type="InterPro" id="IPR002729">
    <property type="entry name" value="CRISPR-assoc_Cas1"/>
</dbReference>